<proteinExistence type="predicted"/>
<dbReference type="PANTHER" id="PTHR10380">
    <property type="entry name" value="CUTICLE PROTEIN"/>
    <property type="match status" value="1"/>
</dbReference>
<organism evidence="4 5">
    <name type="scientific">Popillia japonica</name>
    <name type="common">Japanese beetle</name>
    <dbReference type="NCBI Taxonomy" id="7064"/>
    <lineage>
        <taxon>Eukaryota</taxon>
        <taxon>Metazoa</taxon>
        <taxon>Ecdysozoa</taxon>
        <taxon>Arthropoda</taxon>
        <taxon>Hexapoda</taxon>
        <taxon>Insecta</taxon>
        <taxon>Pterygota</taxon>
        <taxon>Neoptera</taxon>
        <taxon>Endopterygota</taxon>
        <taxon>Coleoptera</taxon>
        <taxon>Polyphaga</taxon>
        <taxon>Scarabaeiformia</taxon>
        <taxon>Scarabaeidae</taxon>
        <taxon>Rutelinae</taxon>
        <taxon>Popillia</taxon>
    </lineage>
</organism>
<gene>
    <name evidence="4" type="ORF">QE152_g1464</name>
</gene>
<protein>
    <submittedName>
        <fullName evidence="4">Insect cuticle protein</fullName>
    </submittedName>
</protein>
<dbReference type="Proteomes" id="UP001458880">
    <property type="component" value="Unassembled WGS sequence"/>
</dbReference>
<dbReference type="PANTHER" id="PTHR10380:SF173">
    <property type="entry name" value="CUTICULAR PROTEIN 47EF, ISOFORM C-RELATED"/>
    <property type="match status" value="1"/>
</dbReference>
<dbReference type="EMBL" id="JASPKY010000009">
    <property type="protein sequence ID" value="KAK9754143.1"/>
    <property type="molecule type" value="Genomic_DNA"/>
</dbReference>
<dbReference type="GO" id="GO:0062129">
    <property type="term" value="C:chitin-based extracellular matrix"/>
    <property type="evidence" value="ECO:0007669"/>
    <property type="project" value="TreeGrafter"/>
</dbReference>
<evidence type="ECO:0000256" key="3">
    <source>
        <dbReference type="SAM" id="SignalP"/>
    </source>
</evidence>
<evidence type="ECO:0000313" key="5">
    <source>
        <dbReference type="Proteomes" id="UP001458880"/>
    </source>
</evidence>
<dbReference type="InterPro" id="IPR050468">
    <property type="entry name" value="Cuticle_Struct_Prot"/>
</dbReference>
<evidence type="ECO:0000313" key="4">
    <source>
        <dbReference type="EMBL" id="KAK9754143.1"/>
    </source>
</evidence>
<feature type="signal peptide" evidence="3">
    <location>
        <begin position="1"/>
        <end position="17"/>
    </location>
</feature>
<comment type="caution">
    <text evidence="4">The sequence shown here is derived from an EMBL/GenBank/DDBJ whole genome shotgun (WGS) entry which is preliminary data.</text>
</comment>
<dbReference type="Pfam" id="PF00379">
    <property type="entry name" value="Chitin_bind_4"/>
    <property type="match status" value="1"/>
</dbReference>
<dbReference type="PROSITE" id="PS51155">
    <property type="entry name" value="CHIT_BIND_RR_2"/>
    <property type="match status" value="1"/>
</dbReference>
<dbReference type="PROSITE" id="PS51257">
    <property type="entry name" value="PROKAR_LIPOPROTEIN"/>
    <property type="match status" value="1"/>
</dbReference>
<keyword evidence="3" id="KW-0732">Signal</keyword>
<dbReference type="InterPro" id="IPR000618">
    <property type="entry name" value="Insect_cuticle"/>
</dbReference>
<feature type="chain" id="PRO_5043318101" evidence="3">
    <location>
        <begin position="18"/>
        <end position="178"/>
    </location>
</feature>
<keyword evidence="1 2" id="KW-0193">Cuticle</keyword>
<evidence type="ECO:0000256" key="1">
    <source>
        <dbReference type="ARBA" id="ARBA00022460"/>
    </source>
</evidence>
<dbReference type="GO" id="GO:0008010">
    <property type="term" value="F:structural constituent of chitin-based larval cuticle"/>
    <property type="evidence" value="ECO:0007669"/>
    <property type="project" value="TreeGrafter"/>
</dbReference>
<name>A0AAW1N714_POPJA</name>
<accession>A0AAW1N714</accession>
<sequence>MMFKLISILPLLTLISCEPPYITQSTTDPPSPPRPYAFGYAAGRYPGHIDRTHSEISNGDVVQGTYSYVDPKFQIRTVDYVADKNGFHPVLNFSPPPLPQDSAAVAAAKQRHLAQYQAIADAHQSGQVLVPVQTPAFQRIATKHNDLYEQIAAEHARLAAEREAEKLDGNSLNVINHY</sequence>
<keyword evidence="5" id="KW-1185">Reference proteome</keyword>
<evidence type="ECO:0000256" key="2">
    <source>
        <dbReference type="PROSITE-ProRule" id="PRU00497"/>
    </source>
</evidence>
<dbReference type="AlphaFoldDB" id="A0AAW1N714"/>
<reference evidence="4 5" key="1">
    <citation type="journal article" date="2024" name="BMC Genomics">
        <title>De novo assembly and annotation of Popillia japonica's genome with initial clues to its potential as an invasive pest.</title>
        <authorList>
            <person name="Cucini C."/>
            <person name="Boschi S."/>
            <person name="Funari R."/>
            <person name="Cardaioli E."/>
            <person name="Iannotti N."/>
            <person name="Marturano G."/>
            <person name="Paoli F."/>
            <person name="Bruttini M."/>
            <person name="Carapelli A."/>
            <person name="Frati F."/>
            <person name="Nardi F."/>
        </authorList>
    </citation>
    <scope>NUCLEOTIDE SEQUENCE [LARGE SCALE GENOMIC DNA]</scope>
    <source>
        <strain evidence="4">DMR45628</strain>
    </source>
</reference>